<evidence type="ECO:0000313" key="3">
    <source>
        <dbReference type="Proteomes" id="UP000190449"/>
    </source>
</evidence>
<feature type="region of interest" description="Disordered" evidence="1">
    <location>
        <begin position="38"/>
        <end position="58"/>
    </location>
</feature>
<proteinExistence type="predicted"/>
<accession>A0A1T4JXA7</accession>
<dbReference type="Proteomes" id="UP000190449">
    <property type="component" value="Unassembled WGS sequence"/>
</dbReference>
<sequence>MSWECRFLSETHCNRRNQECDPGAPGCILEGKFFFPFDASKNKSSPNKKAKVPPKKSP</sequence>
<evidence type="ECO:0000256" key="1">
    <source>
        <dbReference type="SAM" id="MobiDB-lite"/>
    </source>
</evidence>
<dbReference type="EMBL" id="FUWU01000002">
    <property type="protein sequence ID" value="SJZ34791.1"/>
    <property type="molecule type" value="Genomic_DNA"/>
</dbReference>
<protein>
    <submittedName>
        <fullName evidence="2">Uncharacterized protein</fullName>
    </submittedName>
</protein>
<dbReference type="STRING" id="28122.SAMN02745108_00186"/>
<name>A0A1T4JXA7_9BACT</name>
<evidence type="ECO:0000313" key="2">
    <source>
        <dbReference type="EMBL" id="SJZ34791.1"/>
    </source>
</evidence>
<feature type="compositionally biased region" description="Basic residues" evidence="1">
    <location>
        <begin position="46"/>
        <end position="58"/>
    </location>
</feature>
<reference evidence="2 3" key="1">
    <citation type="submission" date="2017-02" db="EMBL/GenBank/DDBJ databases">
        <authorList>
            <person name="Peterson S.W."/>
        </authorList>
    </citation>
    <scope>NUCLEOTIDE SEQUENCE [LARGE SCALE GENOMIC DNA]</scope>
    <source>
        <strain evidence="2 3">ATCC 43854</strain>
    </source>
</reference>
<organism evidence="2 3">
    <name type="scientific">Fibrobacter intestinalis</name>
    <dbReference type="NCBI Taxonomy" id="28122"/>
    <lineage>
        <taxon>Bacteria</taxon>
        <taxon>Pseudomonadati</taxon>
        <taxon>Fibrobacterota</taxon>
        <taxon>Fibrobacteria</taxon>
        <taxon>Fibrobacterales</taxon>
        <taxon>Fibrobacteraceae</taxon>
        <taxon>Fibrobacter</taxon>
    </lineage>
</organism>
<dbReference type="AlphaFoldDB" id="A0A1T4JXA7"/>
<gene>
    <name evidence="2" type="ORF">SAMN02745108_00186</name>
</gene>